<protein>
    <submittedName>
        <fullName evidence="2">Uncharacterized protein</fullName>
    </submittedName>
</protein>
<reference evidence="3" key="1">
    <citation type="journal article" date="2019" name="Int. J. Syst. Evol. Microbiol.">
        <title>The Global Catalogue of Microorganisms (GCM) 10K type strain sequencing project: providing services to taxonomists for standard genome sequencing and annotation.</title>
        <authorList>
            <consortium name="The Broad Institute Genomics Platform"/>
            <consortium name="The Broad Institute Genome Sequencing Center for Infectious Disease"/>
            <person name="Wu L."/>
            <person name="Ma J."/>
        </authorList>
    </citation>
    <scope>NUCLEOTIDE SEQUENCE [LARGE SCALE GENOMIC DNA]</scope>
    <source>
        <strain evidence="3">KCTC 12861</strain>
    </source>
</reference>
<gene>
    <name evidence="2" type="ORF">GCM10007094_26620</name>
</gene>
<feature type="transmembrane region" description="Helical" evidence="1">
    <location>
        <begin position="12"/>
        <end position="31"/>
    </location>
</feature>
<keyword evidence="3" id="KW-1185">Reference proteome</keyword>
<keyword evidence="1" id="KW-0812">Transmembrane</keyword>
<proteinExistence type="predicted"/>
<evidence type="ECO:0000313" key="3">
    <source>
        <dbReference type="Proteomes" id="UP000637980"/>
    </source>
</evidence>
<dbReference type="EMBL" id="BMXE01000004">
    <property type="protein sequence ID" value="GHB35699.1"/>
    <property type="molecule type" value="Genomic_DNA"/>
</dbReference>
<dbReference type="RefSeq" id="WP_189437268.1">
    <property type="nucleotide sequence ID" value="NZ_BMXE01000004.1"/>
</dbReference>
<organism evidence="2 3">
    <name type="scientific">Pseudovibrio japonicus</name>
    <dbReference type="NCBI Taxonomy" id="366534"/>
    <lineage>
        <taxon>Bacteria</taxon>
        <taxon>Pseudomonadati</taxon>
        <taxon>Pseudomonadota</taxon>
        <taxon>Alphaproteobacteria</taxon>
        <taxon>Hyphomicrobiales</taxon>
        <taxon>Stappiaceae</taxon>
        <taxon>Pseudovibrio</taxon>
    </lineage>
</organism>
<keyword evidence="1" id="KW-0472">Membrane</keyword>
<name>A0ABQ3EEN8_9HYPH</name>
<evidence type="ECO:0000256" key="1">
    <source>
        <dbReference type="SAM" id="Phobius"/>
    </source>
</evidence>
<sequence length="145" mass="16592">MEFGALEITQIVSIASALFAGGSFIAAAWQLKLARLIQREAVANQIYAEYLKLAVQNPDWASGKMPSNDREFEQYEWFASYMLNACEQMLEVLPKSQAWRNCVRDQLRYHREYLSQNEWFCSGGQSHYGGKMADALRAVRKEVNA</sequence>
<accession>A0ABQ3EEN8</accession>
<dbReference type="Proteomes" id="UP000637980">
    <property type="component" value="Unassembled WGS sequence"/>
</dbReference>
<evidence type="ECO:0000313" key="2">
    <source>
        <dbReference type="EMBL" id="GHB35699.1"/>
    </source>
</evidence>
<keyword evidence="1" id="KW-1133">Transmembrane helix</keyword>
<comment type="caution">
    <text evidence="2">The sequence shown here is derived from an EMBL/GenBank/DDBJ whole genome shotgun (WGS) entry which is preliminary data.</text>
</comment>